<dbReference type="PROSITE" id="PS00912">
    <property type="entry name" value="DHODEHASE_2"/>
    <property type="match status" value="1"/>
</dbReference>
<keyword evidence="7 9" id="KW-0472">Membrane</keyword>
<feature type="binding site" evidence="9">
    <location>
        <position position="296"/>
    </location>
    <ligand>
        <name>FMN</name>
        <dbReference type="ChEBI" id="CHEBI:58210"/>
    </ligand>
</feature>
<evidence type="ECO:0000256" key="6">
    <source>
        <dbReference type="ARBA" id="ARBA00023002"/>
    </source>
</evidence>
<feature type="binding site" evidence="9">
    <location>
        <position position="245"/>
    </location>
    <ligand>
        <name>FMN</name>
        <dbReference type="ChEBI" id="CHEBI:58210"/>
    </ligand>
</feature>
<keyword evidence="5 9" id="KW-0288">FMN</keyword>
<evidence type="ECO:0000256" key="4">
    <source>
        <dbReference type="ARBA" id="ARBA00022630"/>
    </source>
</evidence>
<evidence type="ECO:0000256" key="7">
    <source>
        <dbReference type="ARBA" id="ARBA00023136"/>
    </source>
</evidence>
<feature type="binding site" evidence="9">
    <location>
        <position position="72"/>
    </location>
    <ligand>
        <name>substrate</name>
    </ligand>
</feature>
<dbReference type="RefSeq" id="WP_179260168.1">
    <property type="nucleotide sequence ID" value="NZ_CP058601.1"/>
</dbReference>
<feature type="binding site" evidence="9">
    <location>
        <begin position="117"/>
        <end position="121"/>
    </location>
    <ligand>
        <name>substrate</name>
    </ligand>
</feature>
<dbReference type="HAMAP" id="MF_00225">
    <property type="entry name" value="DHO_dh_type2"/>
    <property type="match status" value="1"/>
</dbReference>
<dbReference type="Pfam" id="PF01180">
    <property type="entry name" value="DHO_dh"/>
    <property type="match status" value="1"/>
</dbReference>
<protein>
    <recommendedName>
        <fullName evidence="9">Dihydroorotate dehydrogenase (quinone)</fullName>
        <ecNumber evidence="9">1.3.5.2</ecNumber>
    </recommendedName>
    <alternativeName>
        <fullName evidence="9">DHOdehase</fullName>
        <shortName evidence="9">DHOD</shortName>
        <shortName evidence="9">DHODase</shortName>
    </alternativeName>
    <alternativeName>
        <fullName evidence="9">Dihydroorotate oxidase</fullName>
    </alternativeName>
</protein>
<dbReference type="GO" id="GO:0005737">
    <property type="term" value="C:cytoplasm"/>
    <property type="evidence" value="ECO:0007669"/>
    <property type="project" value="InterPro"/>
</dbReference>
<reference evidence="11 12" key="1">
    <citation type="submission" date="2020-07" db="EMBL/GenBank/DDBJ databases">
        <authorList>
            <person name="Cui H."/>
        </authorList>
    </citation>
    <scope>NUCLEOTIDE SEQUENCE [LARGE SCALE GENOMIC DNA]</scope>
    <source>
        <strain evidence="11 12">YPL8</strain>
    </source>
</reference>
<dbReference type="NCBIfam" id="NF003645">
    <property type="entry name" value="PRK05286.1-2"/>
    <property type="match status" value="1"/>
</dbReference>
<evidence type="ECO:0000256" key="1">
    <source>
        <dbReference type="ARBA" id="ARBA00004370"/>
    </source>
</evidence>
<keyword evidence="6 9" id="KW-0560">Oxidoreductase</keyword>
<dbReference type="KEGG" id="haly:HYG82_05990"/>
<evidence type="ECO:0000313" key="12">
    <source>
        <dbReference type="Proteomes" id="UP000509241"/>
    </source>
</evidence>
<feature type="binding site" evidence="9">
    <location>
        <position position="184"/>
    </location>
    <ligand>
        <name>substrate</name>
    </ligand>
</feature>
<evidence type="ECO:0000256" key="8">
    <source>
        <dbReference type="ARBA" id="ARBA00048639"/>
    </source>
</evidence>
<evidence type="ECO:0000256" key="5">
    <source>
        <dbReference type="ARBA" id="ARBA00022643"/>
    </source>
</evidence>
<evidence type="ECO:0000259" key="10">
    <source>
        <dbReference type="Pfam" id="PF01180"/>
    </source>
</evidence>
<feature type="binding site" evidence="9">
    <location>
        <position position="267"/>
    </location>
    <ligand>
        <name>FMN</name>
        <dbReference type="ChEBI" id="CHEBI:58210"/>
    </ligand>
</feature>
<keyword evidence="4 9" id="KW-0285">Flavoprotein</keyword>
<dbReference type="Proteomes" id="UP000509241">
    <property type="component" value="Chromosome"/>
</dbReference>
<dbReference type="AlphaFoldDB" id="A0A7D5GR95"/>
<dbReference type="NCBIfam" id="NF003652">
    <property type="entry name" value="PRK05286.2-5"/>
    <property type="match status" value="1"/>
</dbReference>
<sequence length="359" mass="39399">MTLYSRVRPLAFKLPAETAHDLGKRTLRAAQSTWPTRAALSSAYQYEHPALAVDLFETRFSNPVGVAAGFDKNAEVTHALAALGFGFVEIGTVTPYPQDGNDRPRLFRLLEDGGMINRMGFNGQGMERVKSRLESDGTPEIPLGVNVGKMNSSNEREAIEDYRRVFDRLSPFADYVVVNVSCPNTPDEFDEGSPEHLRSIFETLEAENDREVPILVKIGPDSPDESMFDLVDIVREFDLDGIVATNTSTSRRDLESPQQEEWGGLSGKPIEERSTEVIRTLADYTDGELPIIGVGGVDSAASAYEKIRAGASLVQLYTGFVYEGPSTAKRINRGLVKILERDGFSSVEDAVGADVVDRS</sequence>
<dbReference type="InterPro" id="IPR050074">
    <property type="entry name" value="DHO_dehydrogenase"/>
</dbReference>
<evidence type="ECO:0000256" key="3">
    <source>
        <dbReference type="ARBA" id="ARBA00005359"/>
    </source>
</evidence>
<comment type="pathway">
    <text evidence="2 9">Pyrimidine metabolism; UMP biosynthesis via de novo pathway; orotate from (S)-dihydroorotate (quinone route): step 1/1.</text>
</comment>
<dbReference type="InterPro" id="IPR005719">
    <property type="entry name" value="Dihydroorotate_DH_2"/>
</dbReference>
<feature type="binding site" evidence="9">
    <location>
        <begin position="317"/>
        <end position="318"/>
    </location>
    <ligand>
        <name>FMN</name>
        <dbReference type="ChEBI" id="CHEBI:58210"/>
    </ligand>
</feature>
<dbReference type="EMBL" id="CP058601">
    <property type="protein sequence ID" value="QLG48429.1"/>
    <property type="molecule type" value="Genomic_DNA"/>
</dbReference>
<feature type="binding site" evidence="9">
    <location>
        <begin position="68"/>
        <end position="72"/>
    </location>
    <ligand>
        <name>FMN</name>
        <dbReference type="ChEBI" id="CHEBI:58210"/>
    </ligand>
</feature>
<proteinExistence type="inferred from homology"/>
<feature type="binding site" evidence="9">
    <location>
        <position position="92"/>
    </location>
    <ligand>
        <name>FMN</name>
        <dbReference type="ChEBI" id="CHEBI:58210"/>
    </ligand>
</feature>
<feature type="binding site" evidence="9">
    <location>
        <begin position="246"/>
        <end position="247"/>
    </location>
    <ligand>
        <name>substrate</name>
    </ligand>
</feature>
<feature type="binding site" evidence="9">
    <location>
        <position position="179"/>
    </location>
    <ligand>
        <name>substrate</name>
    </ligand>
</feature>
<dbReference type="OrthoDB" id="36608at2157"/>
<dbReference type="UniPathway" id="UPA00070">
    <property type="reaction ID" value="UER00946"/>
</dbReference>
<comment type="subcellular location">
    <subcellularLocation>
        <location evidence="9">Cell membrane</location>
        <topology evidence="9">Peripheral membrane protein</topology>
    </subcellularLocation>
    <subcellularLocation>
        <location evidence="1">Membrane</location>
    </subcellularLocation>
</comment>
<comment type="cofactor">
    <cofactor evidence="9">
        <name>FMN</name>
        <dbReference type="ChEBI" id="CHEBI:58210"/>
    </cofactor>
    <text evidence="9">Binds 1 FMN per subunit.</text>
</comment>
<dbReference type="InterPro" id="IPR005720">
    <property type="entry name" value="Dihydroorotate_DH_cat"/>
</dbReference>
<feature type="domain" description="Dihydroorotate dehydrogenase catalytic" evidence="10">
    <location>
        <begin position="51"/>
        <end position="339"/>
    </location>
</feature>
<dbReference type="SUPFAM" id="SSF51395">
    <property type="entry name" value="FMN-linked oxidoreductases"/>
    <property type="match status" value="1"/>
</dbReference>
<feature type="binding site" evidence="9">
    <location>
        <position position="179"/>
    </location>
    <ligand>
        <name>FMN</name>
        <dbReference type="ChEBI" id="CHEBI:58210"/>
    </ligand>
</feature>
<comment type="subunit">
    <text evidence="9">Monomer.</text>
</comment>
<feature type="binding site" evidence="9">
    <location>
        <position position="146"/>
    </location>
    <ligand>
        <name>FMN</name>
        <dbReference type="ChEBI" id="CHEBI:58210"/>
    </ligand>
</feature>
<name>A0A7D5GR95_9EURY</name>
<dbReference type="GeneID" id="56032823"/>
<accession>A0A7D5GR95</accession>
<dbReference type="EC" id="1.3.5.2" evidence="9"/>
<evidence type="ECO:0000256" key="9">
    <source>
        <dbReference type="HAMAP-Rule" id="MF_00225"/>
    </source>
</evidence>
<feature type="binding site" evidence="9">
    <location>
        <position position="217"/>
    </location>
    <ligand>
        <name>FMN</name>
        <dbReference type="ChEBI" id="CHEBI:58210"/>
    </ligand>
</feature>
<dbReference type="GO" id="GO:0106430">
    <property type="term" value="F:dihydroorotate dehydrogenase (quinone) activity"/>
    <property type="evidence" value="ECO:0007669"/>
    <property type="project" value="UniProtKB-EC"/>
</dbReference>
<organism evidence="11 12">
    <name type="scientific">Natrinema halophilum</name>
    <dbReference type="NCBI Taxonomy" id="1699371"/>
    <lineage>
        <taxon>Archaea</taxon>
        <taxon>Methanobacteriati</taxon>
        <taxon>Methanobacteriota</taxon>
        <taxon>Stenosarchaea group</taxon>
        <taxon>Halobacteria</taxon>
        <taxon>Halobacteriales</taxon>
        <taxon>Natrialbaceae</taxon>
        <taxon>Natrinema</taxon>
    </lineage>
</organism>
<evidence type="ECO:0000313" key="11">
    <source>
        <dbReference type="EMBL" id="QLG48429.1"/>
    </source>
</evidence>
<dbReference type="GO" id="GO:0005886">
    <property type="term" value="C:plasma membrane"/>
    <property type="evidence" value="ECO:0007669"/>
    <property type="project" value="UniProtKB-SubCell"/>
</dbReference>
<comment type="function">
    <text evidence="9">Catalyzes the conversion of dihydroorotate to orotate with quinone as electron acceptor.</text>
</comment>
<dbReference type="PROSITE" id="PS00911">
    <property type="entry name" value="DHODEHASE_1"/>
    <property type="match status" value="1"/>
</dbReference>
<evidence type="ECO:0000256" key="2">
    <source>
        <dbReference type="ARBA" id="ARBA00005161"/>
    </source>
</evidence>
<dbReference type="NCBIfam" id="TIGR01036">
    <property type="entry name" value="pyrD_sub2"/>
    <property type="match status" value="1"/>
</dbReference>
<dbReference type="PANTHER" id="PTHR48109:SF4">
    <property type="entry name" value="DIHYDROOROTATE DEHYDROGENASE (QUINONE), MITOCHONDRIAL"/>
    <property type="match status" value="1"/>
</dbReference>
<comment type="similarity">
    <text evidence="3 9">Belongs to the dihydroorotate dehydrogenase family. Type 2 subfamily.</text>
</comment>
<dbReference type="InterPro" id="IPR013785">
    <property type="entry name" value="Aldolase_TIM"/>
</dbReference>
<keyword evidence="9" id="KW-1003">Cell membrane</keyword>
<dbReference type="PANTHER" id="PTHR48109">
    <property type="entry name" value="DIHYDROOROTATE DEHYDROGENASE (QUINONE), MITOCHONDRIAL-RELATED"/>
    <property type="match status" value="1"/>
</dbReference>
<dbReference type="GO" id="GO:0044205">
    <property type="term" value="P:'de novo' UMP biosynthetic process"/>
    <property type="evidence" value="ECO:0007669"/>
    <property type="project" value="UniProtKB-UniRule"/>
</dbReference>
<dbReference type="GO" id="GO:0006207">
    <property type="term" value="P:'de novo' pyrimidine nucleobase biosynthetic process"/>
    <property type="evidence" value="ECO:0007669"/>
    <property type="project" value="UniProtKB-UniRule"/>
</dbReference>
<gene>
    <name evidence="9" type="primary">pyrD</name>
    <name evidence="11" type="ORF">HYG82_05990</name>
</gene>
<dbReference type="InterPro" id="IPR001295">
    <property type="entry name" value="Dihydroorotate_DH_CS"/>
</dbReference>
<dbReference type="Gene3D" id="3.20.20.70">
    <property type="entry name" value="Aldolase class I"/>
    <property type="match status" value="1"/>
</dbReference>
<comment type="catalytic activity">
    <reaction evidence="8 9">
        <text>(S)-dihydroorotate + a quinone = orotate + a quinol</text>
        <dbReference type="Rhea" id="RHEA:30187"/>
        <dbReference type="ChEBI" id="CHEBI:24646"/>
        <dbReference type="ChEBI" id="CHEBI:30839"/>
        <dbReference type="ChEBI" id="CHEBI:30864"/>
        <dbReference type="ChEBI" id="CHEBI:132124"/>
        <dbReference type="EC" id="1.3.5.2"/>
    </reaction>
</comment>
<dbReference type="CDD" id="cd04738">
    <property type="entry name" value="DHOD_2_like"/>
    <property type="match status" value="1"/>
</dbReference>
<keyword evidence="12" id="KW-1185">Reference proteome</keyword>
<feature type="active site" description="Nucleophile" evidence="9">
    <location>
        <position position="182"/>
    </location>
</feature>
<keyword evidence="9" id="KW-0665">Pyrimidine biosynthesis</keyword>